<name>A0A5B2UYI0_9HYPH</name>
<comment type="catalytic activity">
    <reaction evidence="10">
        <text>L-cysteine + L-glutamate + ATP = gamma-L-glutamyl-L-cysteine + ADP + phosphate + H(+)</text>
        <dbReference type="Rhea" id="RHEA:13285"/>
        <dbReference type="ChEBI" id="CHEBI:15378"/>
        <dbReference type="ChEBI" id="CHEBI:29985"/>
        <dbReference type="ChEBI" id="CHEBI:30616"/>
        <dbReference type="ChEBI" id="CHEBI:35235"/>
        <dbReference type="ChEBI" id="CHEBI:43474"/>
        <dbReference type="ChEBI" id="CHEBI:58173"/>
        <dbReference type="ChEBI" id="CHEBI:456216"/>
        <dbReference type="EC" id="6.3.2.2"/>
    </reaction>
</comment>
<dbReference type="OrthoDB" id="9780152at2"/>
<dbReference type="InterPro" id="IPR014746">
    <property type="entry name" value="Gln_synth/guanido_kin_cat_dom"/>
</dbReference>
<keyword evidence="5" id="KW-0317">Glutathione biosynthesis</keyword>
<evidence type="ECO:0000256" key="5">
    <source>
        <dbReference type="ARBA" id="ARBA00022684"/>
    </source>
</evidence>
<dbReference type="EC" id="6.3.2.2" evidence="10"/>
<evidence type="ECO:0000256" key="6">
    <source>
        <dbReference type="ARBA" id="ARBA00022741"/>
    </source>
</evidence>
<dbReference type="RefSeq" id="WP_149822369.1">
    <property type="nucleotide sequence ID" value="NZ_VUOA01000072.1"/>
</dbReference>
<dbReference type="Gene3D" id="3.30.590.20">
    <property type="match status" value="1"/>
</dbReference>
<comment type="pathway">
    <text evidence="1">Sulfur metabolism; glutathione biosynthesis; glutathione from L-cysteine and L-glutamate: step 1/2.</text>
</comment>
<comment type="function">
    <text evidence="10">Catalyzes the synthesis of gamma-glutamylcysteine (gamma-GC).</text>
</comment>
<comment type="similarity">
    <text evidence="10">Belongs to the glutamate--cysteine ligase type 2 family. EgtA subfamily.</text>
</comment>
<evidence type="ECO:0000256" key="10">
    <source>
        <dbReference type="PIRNR" id="PIRNR017901"/>
    </source>
</evidence>
<evidence type="ECO:0000256" key="3">
    <source>
        <dbReference type="ARBA" id="ARBA00011153"/>
    </source>
</evidence>
<dbReference type="PIRSF" id="PIRSF017901">
    <property type="entry name" value="GCL"/>
    <property type="match status" value="1"/>
</dbReference>
<keyword evidence="12" id="KW-1185">Reference proteome</keyword>
<keyword evidence="6 10" id="KW-0547">Nucleotide-binding</keyword>
<dbReference type="Proteomes" id="UP000323142">
    <property type="component" value="Unassembled WGS sequence"/>
</dbReference>
<proteinExistence type="inferred from homology"/>
<dbReference type="InterPro" id="IPR006336">
    <property type="entry name" value="GCS2"/>
</dbReference>
<evidence type="ECO:0000313" key="11">
    <source>
        <dbReference type="EMBL" id="KAA2231558.1"/>
    </source>
</evidence>
<dbReference type="PANTHER" id="PTHR34378">
    <property type="entry name" value="GLUTAMATE--CYSTEINE LIGASE, CHLOROPLASTIC"/>
    <property type="match status" value="1"/>
</dbReference>
<dbReference type="Pfam" id="PF04107">
    <property type="entry name" value="GCS2"/>
    <property type="match status" value="1"/>
</dbReference>
<keyword evidence="4 10" id="KW-0436">Ligase</keyword>
<comment type="subunit">
    <text evidence="3">Homodimer or monomer when oxidized or reduced, respectively.</text>
</comment>
<dbReference type="NCBIfam" id="TIGR01436">
    <property type="entry name" value="glu_cys_lig_pln"/>
    <property type="match status" value="1"/>
</dbReference>
<dbReference type="PANTHER" id="PTHR34378:SF1">
    <property type="entry name" value="GLUTAMATE--CYSTEINE LIGASE, CHLOROPLASTIC"/>
    <property type="match status" value="1"/>
</dbReference>
<dbReference type="InterPro" id="IPR011556">
    <property type="entry name" value="Glut_cys_lig_pln_type"/>
</dbReference>
<keyword evidence="8" id="KW-0809">Transit peptide</keyword>
<reference evidence="11 12" key="2">
    <citation type="submission" date="2019-09" db="EMBL/GenBank/DDBJ databases">
        <authorList>
            <person name="Jin C."/>
        </authorList>
    </citation>
    <scope>NUCLEOTIDE SEQUENCE [LARGE SCALE GENOMIC DNA]</scope>
    <source>
        <strain evidence="11 12">BN140002</strain>
    </source>
</reference>
<evidence type="ECO:0000256" key="7">
    <source>
        <dbReference type="ARBA" id="ARBA00022840"/>
    </source>
</evidence>
<dbReference type="InterPro" id="IPR035434">
    <property type="entry name" value="GCL_bact_plant"/>
</dbReference>
<reference evidence="11 12" key="1">
    <citation type="submission" date="2019-09" db="EMBL/GenBank/DDBJ databases">
        <title>Salinarimonas rosea gen. nov., sp. nov., a new member of the a-2 subgroup of the Proteobacteria.</title>
        <authorList>
            <person name="Liu J."/>
        </authorList>
    </citation>
    <scope>NUCLEOTIDE SEQUENCE [LARGE SCALE GENOMIC DNA]</scope>
    <source>
        <strain evidence="11 12">BN140002</strain>
    </source>
</reference>
<dbReference type="GO" id="GO:0004357">
    <property type="term" value="F:glutamate-cysteine ligase activity"/>
    <property type="evidence" value="ECO:0007669"/>
    <property type="project" value="UniProtKB-UniRule"/>
</dbReference>
<dbReference type="GO" id="GO:0005524">
    <property type="term" value="F:ATP binding"/>
    <property type="evidence" value="ECO:0007669"/>
    <property type="project" value="UniProtKB-UniRule"/>
</dbReference>
<comment type="similarity">
    <text evidence="2">Belongs to the carboxylate-amine ligase family. Glutamate--cysteine ligase type 2 subfamily.</text>
</comment>
<gene>
    <name evidence="11" type="ORF">F0L46_25200</name>
</gene>
<organism evidence="11 12">
    <name type="scientific">Salinarimonas soli</name>
    <dbReference type="NCBI Taxonomy" id="1638099"/>
    <lineage>
        <taxon>Bacteria</taxon>
        <taxon>Pseudomonadati</taxon>
        <taxon>Pseudomonadota</taxon>
        <taxon>Alphaproteobacteria</taxon>
        <taxon>Hyphomicrobiales</taxon>
        <taxon>Salinarimonadaceae</taxon>
        <taxon>Salinarimonas</taxon>
    </lineage>
</organism>
<comment type="caution">
    <text evidence="11">The sequence shown here is derived from an EMBL/GenBank/DDBJ whole genome shotgun (WGS) entry which is preliminary data.</text>
</comment>
<dbReference type="EMBL" id="VUOA01000072">
    <property type="protein sequence ID" value="KAA2231558.1"/>
    <property type="molecule type" value="Genomic_DNA"/>
</dbReference>
<protein>
    <recommendedName>
        <fullName evidence="10">Glutamate--cysteine ligase</fullName>
        <ecNumber evidence="10">6.3.2.2</ecNumber>
    </recommendedName>
</protein>
<evidence type="ECO:0000256" key="9">
    <source>
        <dbReference type="ARBA" id="ARBA00023157"/>
    </source>
</evidence>
<dbReference type="GO" id="GO:0006750">
    <property type="term" value="P:glutathione biosynthetic process"/>
    <property type="evidence" value="ECO:0007669"/>
    <property type="project" value="UniProtKB-UniRule"/>
</dbReference>
<sequence length="456" mass="50433">MARDVSDSTPIESRDELVAWVAAGEKPAGEWRLGTEHEKVPFRIADASPVPYEGERGIRALLENLRREDGWAPIHDHEAIIGLVDESGGGAISLEPGGQFELSGAPVATLHETAAELDAHLRSVRRAAEPLGMGFLTLGMSPLWTRAQTPMMPKSRYRIMRAYMPKVGGLGLDMMLRTATVQVNLDFASEADMVRKLRVSLALQPLATALFANSPFTDGRPNGNLSQRSEIWRDTDPHRTGMFPEAFAEGFGYEAYVDWVLDVPMYFVKRGETYHDVAGASFRDLLAGRLAALPGERATRSDWANHVSTVFPEVRLKRYLEMRGADVGPPAMIAALSAFWVGLLYHGPALDAAWDLVRDWSAEERERMRADVPRLALDTPIHGRTLRDVARDTLALSREGLRARGLRDEAGRDETGYLDPLDAIAESGRTQAHVLLDRFHGPWGGSVEPAFRECVF</sequence>
<evidence type="ECO:0000256" key="1">
    <source>
        <dbReference type="ARBA" id="ARBA00005006"/>
    </source>
</evidence>
<accession>A0A5B2UYI0</accession>
<dbReference type="AlphaFoldDB" id="A0A5B2UYI0"/>
<keyword evidence="7 10" id="KW-0067">ATP-binding</keyword>
<evidence type="ECO:0000256" key="4">
    <source>
        <dbReference type="ARBA" id="ARBA00022598"/>
    </source>
</evidence>
<dbReference type="SUPFAM" id="SSF55931">
    <property type="entry name" value="Glutamine synthetase/guanido kinase"/>
    <property type="match status" value="1"/>
</dbReference>
<evidence type="ECO:0000313" key="12">
    <source>
        <dbReference type="Proteomes" id="UP000323142"/>
    </source>
</evidence>
<keyword evidence="9" id="KW-1015">Disulfide bond</keyword>
<evidence type="ECO:0000256" key="8">
    <source>
        <dbReference type="ARBA" id="ARBA00022946"/>
    </source>
</evidence>
<evidence type="ECO:0000256" key="2">
    <source>
        <dbReference type="ARBA" id="ARBA00010253"/>
    </source>
</evidence>